<sequence length="67" mass="7474">MILLGQIFFVVFACFGWYAISCTVAFLFMYLMNAFQGMSSTVIEDNDIAVGGFIVWIISAVILCFTI</sequence>
<evidence type="ECO:0000313" key="2">
    <source>
        <dbReference type="EMBL" id="AHZ10040.1"/>
    </source>
</evidence>
<keyword evidence="1" id="KW-0812">Transmembrane</keyword>
<dbReference type="Proteomes" id="UP000026900">
    <property type="component" value="Segment"/>
</dbReference>
<proteinExistence type="predicted"/>
<accession>A0A024B0N9</accession>
<evidence type="ECO:0000313" key="3">
    <source>
        <dbReference type="Proteomes" id="UP000026900"/>
    </source>
</evidence>
<keyword evidence="3" id="KW-1185">Reference proteome</keyword>
<dbReference type="KEGG" id="vg:19526022"/>
<name>A0A024B0N9_9CAUD</name>
<evidence type="ECO:0000256" key="1">
    <source>
        <dbReference type="SAM" id="Phobius"/>
    </source>
</evidence>
<dbReference type="GeneID" id="19526022"/>
<keyword evidence="1" id="KW-0472">Membrane</keyword>
<dbReference type="RefSeq" id="YP_009036471.1">
    <property type="nucleotide sequence ID" value="NC_024213.1"/>
</dbReference>
<keyword evidence="1" id="KW-1133">Transmembrane helix</keyword>
<organism evidence="2 3">
    <name type="scientific">Bacillus phage Hakuna</name>
    <dbReference type="NCBI Taxonomy" id="1486659"/>
    <lineage>
        <taxon>Viruses</taxon>
        <taxon>Duplodnaviria</taxon>
        <taxon>Heunggongvirae</taxon>
        <taxon>Uroviricota</taxon>
        <taxon>Caudoviricetes</taxon>
        <taxon>Herelleviridae</taxon>
        <taxon>Bastillevirinae</taxon>
        <taxon>Wphvirus</taxon>
        <taxon>Wphvirus hakuna</taxon>
    </lineage>
</organism>
<dbReference type="EMBL" id="KJ489399">
    <property type="protein sequence ID" value="AHZ10040.1"/>
    <property type="molecule type" value="Genomic_DNA"/>
</dbReference>
<reference evidence="3" key="1">
    <citation type="submission" date="2014-09" db="EMBL/GenBank/DDBJ databases">
        <authorList>
            <person name="Sauder A.B."/>
            <person name="McKenzie Q.R."/>
            <person name="Temple L.M."/>
            <person name="Alexis B.K."/>
            <person name="Al-Atrache Z."/>
            <person name="Lewis L.O."/>
            <person name="Loesser-Casey K.E."/>
            <person name="Mitchell K.J."/>
        </authorList>
    </citation>
    <scope>NUCLEOTIDE SEQUENCE [LARGE SCALE GENOMIC DNA]</scope>
</reference>
<feature type="transmembrane region" description="Helical" evidence="1">
    <location>
        <begin position="48"/>
        <end position="66"/>
    </location>
</feature>
<feature type="transmembrane region" description="Helical" evidence="1">
    <location>
        <begin position="7"/>
        <end position="28"/>
    </location>
</feature>
<protein>
    <submittedName>
        <fullName evidence="2">Uncharacterized protein</fullName>
    </submittedName>
</protein>